<sequence>MAVDLSPSVSLIINAASDADEQEVEELTQLLFAELEQMAGLDVARVSSGNVPRASKAIGAYVIGQLAPSGAHSGGVLVTVIGAIKAWLLQRNARSVVIEIDERTLELGTSRIEIKGVSTEEQRRLVESWVQHIKRNLQ</sequence>
<protein>
    <submittedName>
        <fullName evidence="1">Uncharacterized protein</fullName>
    </submittedName>
</protein>
<dbReference type="RefSeq" id="WP_097190238.1">
    <property type="nucleotide sequence ID" value="NZ_OCSU01000002.1"/>
</dbReference>
<dbReference type="EMBL" id="OCSU01000002">
    <property type="protein sequence ID" value="SOE81016.1"/>
    <property type="molecule type" value="Genomic_DNA"/>
</dbReference>
<accession>A0A7Z7IAI3</accession>
<proteinExistence type="predicted"/>
<organism evidence="1 2">
    <name type="scientific">Caballeronia arationis</name>
    <dbReference type="NCBI Taxonomy" id="1777142"/>
    <lineage>
        <taxon>Bacteria</taxon>
        <taxon>Pseudomonadati</taxon>
        <taxon>Pseudomonadota</taxon>
        <taxon>Betaproteobacteria</taxon>
        <taxon>Burkholderiales</taxon>
        <taxon>Burkholderiaceae</taxon>
        <taxon>Caballeronia</taxon>
    </lineage>
</organism>
<reference evidence="1 2" key="1">
    <citation type="submission" date="2017-09" db="EMBL/GenBank/DDBJ databases">
        <authorList>
            <person name="Varghese N."/>
            <person name="Submissions S."/>
        </authorList>
    </citation>
    <scope>NUCLEOTIDE SEQUENCE [LARGE SCALE GENOMIC DNA]</scope>
    <source>
        <strain evidence="1 2">OK806</strain>
    </source>
</reference>
<name>A0A7Z7IAI3_9BURK</name>
<dbReference type="Proteomes" id="UP000219522">
    <property type="component" value="Unassembled WGS sequence"/>
</dbReference>
<gene>
    <name evidence="1" type="ORF">SAMN05446927_4270</name>
</gene>
<keyword evidence="2" id="KW-1185">Reference proteome</keyword>
<evidence type="ECO:0000313" key="2">
    <source>
        <dbReference type="Proteomes" id="UP000219522"/>
    </source>
</evidence>
<dbReference type="AlphaFoldDB" id="A0A7Z7IAI3"/>
<comment type="caution">
    <text evidence="1">The sequence shown here is derived from an EMBL/GenBank/DDBJ whole genome shotgun (WGS) entry which is preliminary data.</text>
</comment>
<evidence type="ECO:0000313" key="1">
    <source>
        <dbReference type="EMBL" id="SOE81016.1"/>
    </source>
</evidence>